<reference evidence="3" key="1">
    <citation type="submission" date="2017-04" db="EMBL/GenBank/DDBJ databases">
        <authorList>
            <person name="Varghese N."/>
            <person name="Submissions S."/>
        </authorList>
    </citation>
    <scope>NUCLEOTIDE SEQUENCE [LARGE SCALE GENOMIC DNA]</scope>
    <source>
        <strain evidence="3">DSM 9293</strain>
    </source>
</reference>
<organism evidence="2 3">
    <name type="scientific">Sulfobacillus thermosulfidooxidans (strain DSM 9293 / VKM B-1269 / AT-1)</name>
    <dbReference type="NCBI Taxonomy" id="929705"/>
    <lineage>
        <taxon>Bacteria</taxon>
        <taxon>Bacillati</taxon>
        <taxon>Bacillota</taxon>
        <taxon>Clostridia</taxon>
        <taxon>Eubacteriales</taxon>
        <taxon>Clostridiales Family XVII. Incertae Sedis</taxon>
        <taxon>Sulfobacillus</taxon>
    </lineage>
</organism>
<evidence type="ECO:0000313" key="3">
    <source>
        <dbReference type="Proteomes" id="UP000192660"/>
    </source>
</evidence>
<keyword evidence="1" id="KW-1133">Transmembrane helix</keyword>
<dbReference type="EMBL" id="FWWY01000002">
    <property type="protein sequence ID" value="SMC08177.1"/>
    <property type="molecule type" value="Genomic_DNA"/>
</dbReference>
<protein>
    <submittedName>
        <fullName evidence="2">Uncharacterized protein</fullName>
    </submittedName>
</protein>
<evidence type="ECO:0000256" key="1">
    <source>
        <dbReference type="SAM" id="Phobius"/>
    </source>
</evidence>
<proteinExistence type="predicted"/>
<evidence type="ECO:0000313" key="2">
    <source>
        <dbReference type="EMBL" id="SMC08177.1"/>
    </source>
</evidence>
<sequence length="82" mass="9381">MTNRLRVRALSQILSTYFMWLRIRFLTPTRRRVPAISGHLQEIIWAVIIVVLGLVAYAFFGNGGAGSTWFHNILNSVTQFTD</sequence>
<feature type="transmembrane region" description="Helical" evidence="1">
    <location>
        <begin position="43"/>
        <end position="60"/>
    </location>
</feature>
<dbReference type="AlphaFoldDB" id="A0A1W1WPE1"/>
<name>A0A1W1WPE1_SULTA</name>
<dbReference type="RefSeq" id="WP_084662258.1">
    <property type="nucleotide sequence ID" value="NZ_FWWY01000002.1"/>
</dbReference>
<accession>A0A1W1WPE1</accession>
<dbReference type="OrthoDB" id="10002894at2"/>
<keyword evidence="3" id="KW-1185">Reference proteome</keyword>
<keyword evidence="1" id="KW-0812">Transmembrane</keyword>
<gene>
    <name evidence="2" type="ORF">SAMN00768000_3716</name>
</gene>
<keyword evidence="1" id="KW-0472">Membrane</keyword>
<dbReference type="Proteomes" id="UP000192660">
    <property type="component" value="Unassembled WGS sequence"/>
</dbReference>